<sequence length="230" mass="25557">MTRVLVAYCNGLECLAVGNCKISPPCFAFPVREDKSLPRDQDDHWQFPHPMIPNFDHPGSTARQHRSYHDHEAPARKVPSTMTMDRRVFDWFAALQFWKRSLSGEEYALDGVGCRPVQDSTHQPAAHPAVFLPPRGNSQPLTIILRVAQPTPSRAGVARRNGQDKTCSPAETLPVKNCPSGQTPQANISASCCLAPTFPARSLRLRNVTNALSHVDAAVEKWQRQNTVGW</sequence>
<dbReference type="Proteomes" id="UP000030686">
    <property type="component" value="Unassembled WGS sequence"/>
</dbReference>
<dbReference type="EMBL" id="HG792015">
    <property type="protein sequence ID" value="CDM27732.1"/>
    <property type="molecule type" value="Genomic_DNA"/>
</dbReference>
<evidence type="ECO:0000313" key="1">
    <source>
        <dbReference type="EMBL" id="CDM27732.1"/>
    </source>
</evidence>
<keyword evidence="2" id="KW-1185">Reference proteome</keyword>
<evidence type="ECO:0000313" key="2">
    <source>
        <dbReference type="Proteomes" id="UP000030686"/>
    </source>
</evidence>
<dbReference type="AlphaFoldDB" id="W6QDQ3"/>
<name>W6QDQ3_PENRF</name>
<gene>
    <name evidence="1" type="ORF">PROQFM164_S01g001543</name>
</gene>
<reference evidence="1" key="1">
    <citation type="journal article" date="2014" name="Nat. Commun.">
        <title>Multiple recent horizontal transfers of a large genomic region in cheese making fungi.</title>
        <authorList>
            <person name="Cheeseman K."/>
            <person name="Ropars J."/>
            <person name="Renault P."/>
            <person name="Dupont J."/>
            <person name="Gouzy J."/>
            <person name="Branca A."/>
            <person name="Abraham A.L."/>
            <person name="Ceppi M."/>
            <person name="Conseiller E."/>
            <person name="Debuchy R."/>
            <person name="Malagnac F."/>
            <person name="Goarin A."/>
            <person name="Silar P."/>
            <person name="Lacoste S."/>
            <person name="Sallet E."/>
            <person name="Bensimon A."/>
            <person name="Giraud T."/>
            <person name="Brygoo Y."/>
        </authorList>
    </citation>
    <scope>NUCLEOTIDE SEQUENCE [LARGE SCALE GENOMIC DNA]</scope>
    <source>
        <strain evidence="1">FM164</strain>
    </source>
</reference>
<accession>W6QDQ3</accession>
<dbReference type="OrthoDB" id="4352693at2759"/>
<proteinExistence type="predicted"/>
<organism evidence="1 2">
    <name type="scientific">Penicillium roqueforti (strain FM164)</name>
    <dbReference type="NCBI Taxonomy" id="1365484"/>
    <lineage>
        <taxon>Eukaryota</taxon>
        <taxon>Fungi</taxon>
        <taxon>Dikarya</taxon>
        <taxon>Ascomycota</taxon>
        <taxon>Pezizomycotina</taxon>
        <taxon>Eurotiomycetes</taxon>
        <taxon>Eurotiomycetidae</taxon>
        <taxon>Eurotiales</taxon>
        <taxon>Aspergillaceae</taxon>
        <taxon>Penicillium</taxon>
    </lineage>
</organism>
<protein>
    <submittedName>
        <fullName evidence="1">Genomic scaffold, ProqFM164S01</fullName>
    </submittedName>
</protein>